<dbReference type="Proteomes" id="UP001066276">
    <property type="component" value="Chromosome 1_2"/>
</dbReference>
<comment type="caution">
    <text evidence="1">The sequence shown here is derived from an EMBL/GenBank/DDBJ whole genome shotgun (WGS) entry which is preliminary data.</text>
</comment>
<gene>
    <name evidence="1" type="ORF">NDU88_001911</name>
</gene>
<proteinExistence type="predicted"/>
<dbReference type="AlphaFoldDB" id="A0AAV7W1F5"/>
<evidence type="ECO:0000313" key="2">
    <source>
        <dbReference type="Proteomes" id="UP001066276"/>
    </source>
</evidence>
<protein>
    <submittedName>
        <fullName evidence="1">Uncharacterized protein</fullName>
    </submittedName>
</protein>
<organism evidence="1 2">
    <name type="scientific">Pleurodeles waltl</name>
    <name type="common">Iberian ribbed newt</name>
    <dbReference type="NCBI Taxonomy" id="8319"/>
    <lineage>
        <taxon>Eukaryota</taxon>
        <taxon>Metazoa</taxon>
        <taxon>Chordata</taxon>
        <taxon>Craniata</taxon>
        <taxon>Vertebrata</taxon>
        <taxon>Euteleostomi</taxon>
        <taxon>Amphibia</taxon>
        <taxon>Batrachia</taxon>
        <taxon>Caudata</taxon>
        <taxon>Salamandroidea</taxon>
        <taxon>Salamandridae</taxon>
        <taxon>Pleurodelinae</taxon>
        <taxon>Pleurodeles</taxon>
    </lineage>
</organism>
<keyword evidence="2" id="KW-1185">Reference proteome</keyword>
<reference evidence="1" key="1">
    <citation type="journal article" date="2022" name="bioRxiv">
        <title>Sequencing and chromosome-scale assembly of the giantPleurodeles waltlgenome.</title>
        <authorList>
            <person name="Brown T."/>
            <person name="Elewa A."/>
            <person name="Iarovenko S."/>
            <person name="Subramanian E."/>
            <person name="Araus A.J."/>
            <person name="Petzold A."/>
            <person name="Susuki M."/>
            <person name="Suzuki K.-i.T."/>
            <person name="Hayashi T."/>
            <person name="Toyoda A."/>
            <person name="Oliveira C."/>
            <person name="Osipova E."/>
            <person name="Leigh N.D."/>
            <person name="Simon A."/>
            <person name="Yun M.H."/>
        </authorList>
    </citation>
    <scope>NUCLEOTIDE SEQUENCE</scope>
    <source>
        <strain evidence="1">20211129_DDA</strain>
        <tissue evidence="1">Liver</tissue>
    </source>
</reference>
<name>A0AAV7W1F5_PLEWA</name>
<dbReference type="EMBL" id="JANPWB010000002">
    <property type="protein sequence ID" value="KAJ1206506.1"/>
    <property type="molecule type" value="Genomic_DNA"/>
</dbReference>
<sequence length="192" mass="21843">MALPVTKRDLVNNIQVGESEEALSIPEKPQKTRLHTQESFSMGTKKVQKEAHAALHKGIPCRWRTTQEAVHRRKECWGLELHGAQTTLWKDANKPWQLQNTQCTGVLSCMGTHDLTFTKVGQLDVRTIGTTSVHHPCCWIHALLQERGPKPPFIAAEGCLLKQSSDSFTKREIYLSFFWCRLKTGCPLRMHD</sequence>
<evidence type="ECO:0000313" key="1">
    <source>
        <dbReference type="EMBL" id="KAJ1206506.1"/>
    </source>
</evidence>
<accession>A0AAV7W1F5</accession>